<dbReference type="HOGENOM" id="CLU_2477127_0_0_7"/>
<sequence>MRDAFIARRDYILNDVFGERLPFLDDNPPILENLSSLEKRTSPHGTFNWSICKWWRVAASSGISSVTARAAIFSRPSLGTLPRPGPR</sequence>
<protein>
    <submittedName>
        <fullName evidence="1">Uncharacterized protein</fullName>
    </submittedName>
</protein>
<comment type="caution">
    <text evidence="1">The sequence shown here is derived from an EMBL/GenBank/DDBJ whole genome shotgun (WGS) entry which is preliminary data.</text>
</comment>
<keyword evidence="2" id="KW-1185">Reference proteome</keyword>
<dbReference type="EMBL" id="ADCP02000001">
    <property type="protein sequence ID" value="EPC05816.1"/>
    <property type="molecule type" value="Genomic_DNA"/>
</dbReference>
<proteinExistence type="predicted"/>
<dbReference type="RefSeq" id="WP_016360439.1">
    <property type="nucleotide sequence ID" value="NZ_KE150238.1"/>
</dbReference>
<name>S2KWY9_BILW3</name>
<dbReference type="GeneID" id="78087799"/>
<gene>
    <name evidence="1" type="ORF">HMPREF0179_05101</name>
</gene>
<reference evidence="1 2" key="1">
    <citation type="submission" date="2010-10" db="EMBL/GenBank/DDBJ databases">
        <authorList>
            <consortium name="The Broad Institute Genome Sequencing Platform"/>
            <person name="Ward D."/>
            <person name="Earl A."/>
            <person name="Feldgarden M."/>
            <person name="Young S.K."/>
            <person name="Gargeya S."/>
            <person name="Zeng Q."/>
            <person name="Alvarado L."/>
            <person name="Berlin A."/>
            <person name="Bochicchio J."/>
            <person name="Chapman S.B."/>
            <person name="Chen Z."/>
            <person name="Freedman E."/>
            <person name="Gellesch M."/>
            <person name="Goldberg J."/>
            <person name="Griggs A."/>
            <person name="Gujja S."/>
            <person name="Heilman E."/>
            <person name="Heiman D."/>
            <person name="Howarth C."/>
            <person name="Mehta T."/>
            <person name="Neiman D."/>
            <person name="Pearson M."/>
            <person name="Roberts A."/>
            <person name="Saif S."/>
            <person name="Shea T."/>
            <person name="Shenoy N."/>
            <person name="Sisk P."/>
            <person name="Stolte C."/>
            <person name="Sykes S."/>
            <person name="White J."/>
            <person name="Yandava C."/>
            <person name="Allen-Vercoe E."/>
            <person name="Sibley C."/>
            <person name="Ambrose C.E."/>
            <person name="Strauss J."/>
            <person name="Daigneault M."/>
            <person name="Haas B."/>
            <person name="Nusbaum C."/>
            <person name="Birren B."/>
        </authorList>
    </citation>
    <scope>NUCLEOTIDE SEQUENCE [LARGE SCALE GENOMIC DNA]</scope>
    <source>
        <strain evidence="1 2">3_1_6</strain>
    </source>
</reference>
<accession>S2KWY9</accession>
<dbReference type="Proteomes" id="UP000006034">
    <property type="component" value="Unassembled WGS sequence"/>
</dbReference>
<reference evidence="1 2" key="2">
    <citation type="submission" date="2013-04" db="EMBL/GenBank/DDBJ databases">
        <title>The Genome Sequence of Bilophila wadsworthia 3_1_6.</title>
        <authorList>
            <consortium name="The Broad Institute Genomics Platform"/>
            <person name="Earl A."/>
            <person name="Ward D."/>
            <person name="Feldgarden M."/>
            <person name="Gevers D."/>
            <person name="Sibley C."/>
            <person name="Strauss J."/>
            <person name="Allen-Vercoe E."/>
            <person name="Walker B."/>
            <person name="Young S."/>
            <person name="Zeng Q."/>
            <person name="Gargeya S."/>
            <person name="Fitzgerald M."/>
            <person name="Haas B."/>
            <person name="Abouelleil A."/>
            <person name="Allen A.W."/>
            <person name="Alvarado L."/>
            <person name="Arachchi H.M."/>
            <person name="Berlin A.M."/>
            <person name="Chapman S.B."/>
            <person name="Gainer-Dewar J."/>
            <person name="Goldberg J."/>
            <person name="Griggs A."/>
            <person name="Gujja S."/>
            <person name="Hansen M."/>
            <person name="Howarth C."/>
            <person name="Imamovic A."/>
            <person name="Ireland A."/>
            <person name="Larimer J."/>
            <person name="McCowan C."/>
            <person name="Murphy C."/>
            <person name="Pearson M."/>
            <person name="Poon T.W."/>
            <person name="Priest M."/>
            <person name="Roberts A."/>
            <person name="Saif S."/>
            <person name="Shea T."/>
            <person name="Sisk P."/>
            <person name="Sykes S."/>
            <person name="Wortman J."/>
            <person name="Nusbaum C."/>
            <person name="Birren B."/>
        </authorList>
    </citation>
    <scope>NUCLEOTIDE SEQUENCE [LARGE SCALE GENOMIC DNA]</scope>
    <source>
        <strain evidence="1 2">3_1_6</strain>
    </source>
</reference>
<evidence type="ECO:0000313" key="1">
    <source>
        <dbReference type="EMBL" id="EPC05816.1"/>
    </source>
</evidence>
<dbReference type="STRING" id="563192.HMPREF0179_05101"/>
<evidence type="ECO:0000313" key="2">
    <source>
        <dbReference type="Proteomes" id="UP000006034"/>
    </source>
</evidence>
<organism evidence="1 2">
    <name type="scientific">Bilophila wadsworthia (strain 3_1_6)</name>
    <dbReference type="NCBI Taxonomy" id="563192"/>
    <lineage>
        <taxon>Bacteria</taxon>
        <taxon>Pseudomonadati</taxon>
        <taxon>Thermodesulfobacteriota</taxon>
        <taxon>Desulfovibrionia</taxon>
        <taxon>Desulfovibrionales</taxon>
        <taxon>Desulfovibrionaceae</taxon>
        <taxon>Bilophila</taxon>
    </lineage>
</organism>
<dbReference type="AlphaFoldDB" id="S2KWY9"/>